<accession>A0AAD9PD48</accession>
<dbReference type="EMBL" id="JAODUO010000031">
    <property type="protein sequence ID" value="KAK2192392.1"/>
    <property type="molecule type" value="Genomic_DNA"/>
</dbReference>
<sequence length="135" mass="14551">MGSVFSAVLAFGVIVVPSVGRLVSPSAGGLVAPSRGSGVVVSSDGNVSAFCTPTFSFVFSFIFLSYSLTSSIVNSIHSSIHAKACLWPSRRMSRLTLCVKLSTRPCSPQISNFYPHHLVRTHDRLRCVLQTQNTF</sequence>
<keyword evidence="1" id="KW-0812">Transmembrane</keyword>
<keyword evidence="1" id="KW-0472">Membrane</keyword>
<name>A0AAD9PD48_RIDPI</name>
<organism evidence="2 3">
    <name type="scientific">Ridgeia piscesae</name>
    <name type="common">Tubeworm</name>
    <dbReference type="NCBI Taxonomy" id="27915"/>
    <lineage>
        <taxon>Eukaryota</taxon>
        <taxon>Metazoa</taxon>
        <taxon>Spiralia</taxon>
        <taxon>Lophotrochozoa</taxon>
        <taxon>Annelida</taxon>
        <taxon>Polychaeta</taxon>
        <taxon>Sedentaria</taxon>
        <taxon>Canalipalpata</taxon>
        <taxon>Sabellida</taxon>
        <taxon>Siboglinidae</taxon>
        <taxon>Ridgeia</taxon>
    </lineage>
</organism>
<feature type="transmembrane region" description="Helical" evidence="1">
    <location>
        <begin position="45"/>
        <end position="68"/>
    </location>
</feature>
<evidence type="ECO:0000313" key="3">
    <source>
        <dbReference type="Proteomes" id="UP001209878"/>
    </source>
</evidence>
<gene>
    <name evidence="2" type="ORF">NP493_30g01016</name>
</gene>
<reference evidence="2" key="1">
    <citation type="journal article" date="2023" name="Mol. Biol. Evol.">
        <title>Third-Generation Sequencing Reveals the Adaptive Role of the Epigenome in Three Deep-Sea Polychaetes.</title>
        <authorList>
            <person name="Perez M."/>
            <person name="Aroh O."/>
            <person name="Sun Y."/>
            <person name="Lan Y."/>
            <person name="Juniper S.K."/>
            <person name="Young C.R."/>
            <person name="Angers B."/>
            <person name="Qian P.Y."/>
        </authorList>
    </citation>
    <scope>NUCLEOTIDE SEQUENCE</scope>
    <source>
        <strain evidence="2">R07B-5</strain>
    </source>
</reference>
<evidence type="ECO:0000313" key="2">
    <source>
        <dbReference type="EMBL" id="KAK2192392.1"/>
    </source>
</evidence>
<keyword evidence="1" id="KW-1133">Transmembrane helix</keyword>
<comment type="caution">
    <text evidence="2">The sequence shown here is derived from an EMBL/GenBank/DDBJ whole genome shotgun (WGS) entry which is preliminary data.</text>
</comment>
<keyword evidence="3" id="KW-1185">Reference proteome</keyword>
<protein>
    <submittedName>
        <fullName evidence="2">Uncharacterized protein</fullName>
    </submittedName>
</protein>
<dbReference type="Proteomes" id="UP001209878">
    <property type="component" value="Unassembled WGS sequence"/>
</dbReference>
<dbReference type="AlphaFoldDB" id="A0AAD9PD48"/>
<evidence type="ECO:0000256" key="1">
    <source>
        <dbReference type="SAM" id="Phobius"/>
    </source>
</evidence>
<proteinExistence type="predicted"/>